<dbReference type="Proteomes" id="UP000246005">
    <property type="component" value="Unassembled WGS sequence"/>
</dbReference>
<dbReference type="AlphaFoldDB" id="A0A316I996"/>
<gene>
    <name evidence="1" type="ORF">C8D88_104133</name>
</gene>
<reference evidence="1 2" key="1">
    <citation type="submission" date="2018-05" db="EMBL/GenBank/DDBJ databases">
        <title>Genomic Encyclopedia of Type Strains, Phase IV (KMG-IV): sequencing the most valuable type-strain genomes for metagenomic binning, comparative biology and taxonomic classification.</title>
        <authorList>
            <person name="Goeker M."/>
        </authorList>
    </citation>
    <scope>NUCLEOTIDE SEQUENCE [LARGE SCALE GENOMIC DNA]</scope>
    <source>
        <strain evidence="1 2">DSM 45480</strain>
    </source>
</reference>
<comment type="caution">
    <text evidence="1">The sequence shown here is derived from an EMBL/GenBank/DDBJ whole genome shotgun (WGS) entry which is preliminary data.</text>
</comment>
<name>A0A316I996_9PSEU</name>
<evidence type="ECO:0000313" key="1">
    <source>
        <dbReference type="EMBL" id="PWK86972.1"/>
    </source>
</evidence>
<proteinExistence type="predicted"/>
<evidence type="ECO:0000313" key="2">
    <source>
        <dbReference type="Proteomes" id="UP000246005"/>
    </source>
</evidence>
<dbReference type="EMBL" id="QGHB01000004">
    <property type="protein sequence ID" value="PWK86972.1"/>
    <property type="molecule type" value="Genomic_DNA"/>
</dbReference>
<accession>A0A316I996</accession>
<organism evidence="1 2">
    <name type="scientific">Lentzea atacamensis</name>
    <dbReference type="NCBI Taxonomy" id="531938"/>
    <lineage>
        <taxon>Bacteria</taxon>
        <taxon>Bacillati</taxon>
        <taxon>Actinomycetota</taxon>
        <taxon>Actinomycetes</taxon>
        <taxon>Pseudonocardiales</taxon>
        <taxon>Pseudonocardiaceae</taxon>
        <taxon>Lentzea</taxon>
    </lineage>
</organism>
<protein>
    <submittedName>
        <fullName evidence="1">Uncharacterized protein</fullName>
    </submittedName>
</protein>
<sequence length="38" mass="4400">MRFFPEFVRVRRPSGVATSVLREFGRVYLSDGDRHGSD</sequence>